<dbReference type="Pfam" id="PF03739">
    <property type="entry name" value="LptF_LptG"/>
    <property type="match status" value="1"/>
</dbReference>
<accession>A0A1M4WB93</accession>
<gene>
    <name evidence="7" type="ORF">SAMN05444278_105184</name>
</gene>
<dbReference type="GO" id="GO:0015920">
    <property type="term" value="P:lipopolysaccharide transport"/>
    <property type="evidence" value="ECO:0007669"/>
    <property type="project" value="TreeGrafter"/>
</dbReference>
<evidence type="ECO:0000256" key="6">
    <source>
        <dbReference type="SAM" id="Phobius"/>
    </source>
</evidence>
<keyword evidence="2" id="KW-1003">Cell membrane</keyword>
<name>A0A1M4WB93_9FLAO</name>
<feature type="transmembrane region" description="Helical" evidence="6">
    <location>
        <begin position="374"/>
        <end position="394"/>
    </location>
</feature>
<keyword evidence="8" id="KW-1185">Reference proteome</keyword>
<organism evidence="7 8">
    <name type="scientific">Psychroflexus salarius</name>
    <dbReference type="NCBI Taxonomy" id="1155689"/>
    <lineage>
        <taxon>Bacteria</taxon>
        <taxon>Pseudomonadati</taxon>
        <taxon>Bacteroidota</taxon>
        <taxon>Flavobacteriia</taxon>
        <taxon>Flavobacteriales</taxon>
        <taxon>Flavobacteriaceae</taxon>
        <taxon>Psychroflexus</taxon>
    </lineage>
</organism>
<protein>
    <submittedName>
        <fullName evidence="7">Lipopolysaccharide export system permease protein</fullName>
    </submittedName>
</protein>
<evidence type="ECO:0000313" key="7">
    <source>
        <dbReference type="EMBL" id="SHE78531.1"/>
    </source>
</evidence>
<feature type="transmembrane region" description="Helical" evidence="6">
    <location>
        <begin position="76"/>
        <end position="95"/>
    </location>
</feature>
<evidence type="ECO:0000256" key="2">
    <source>
        <dbReference type="ARBA" id="ARBA00022475"/>
    </source>
</evidence>
<sequence length="485" mass="54706">MLIFILQAVWMFISDLAGKDLGIWVVAKFLFFYSPNLVPLVLPLTILVSSIMTFGNFSEHYEFAAMKSSGISLQRAMRSLSVFIVLLGILTFFFSNNVIPAAEFKAGSMKRNIAKVQPAMAIVEGAFNDVGDINIKVNKKSGENGNKLEQVIIHKKSANRSGNYTVIKAERGQLQSEENSNTLSLVLFDGNYYNEIIPSSFEERRKRPFVKSEFERYVINIDLTQVNKVDIDDDENHPFKQLNINELKTQLDSFSTDFRNNLKRYQKSVNLRNGLSRIVEVDSAPNYNKLKLPSSKFAKKTKEDYKAVKKLSNTAKNNVDSILNLYNTSQQQQLLSIAINTINSISPQISARQNLYKNRTIFLNKIEMKLHDKYALGFACVVLFFVGAPLGAIIRKGGLGLPMIVAIVLFLVYHFIDLFAGNSAESNKIPPFLGSWLSTIIMLPLGVYLTYRATTDQGFINLDIITVPIQKLLIKLKLKKPNKED</sequence>
<keyword evidence="5 6" id="KW-0472">Membrane</keyword>
<keyword evidence="3 6" id="KW-0812">Transmembrane</keyword>
<dbReference type="AlphaFoldDB" id="A0A1M4WB93"/>
<dbReference type="PANTHER" id="PTHR33529">
    <property type="entry name" value="SLR0882 PROTEIN-RELATED"/>
    <property type="match status" value="1"/>
</dbReference>
<feature type="transmembrane region" description="Helical" evidence="6">
    <location>
        <begin position="401"/>
        <end position="420"/>
    </location>
</feature>
<evidence type="ECO:0000256" key="3">
    <source>
        <dbReference type="ARBA" id="ARBA00022692"/>
    </source>
</evidence>
<dbReference type="EMBL" id="FQTW01000005">
    <property type="protein sequence ID" value="SHE78531.1"/>
    <property type="molecule type" value="Genomic_DNA"/>
</dbReference>
<feature type="transmembrane region" description="Helical" evidence="6">
    <location>
        <begin position="37"/>
        <end position="55"/>
    </location>
</feature>
<dbReference type="InterPro" id="IPR005495">
    <property type="entry name" value="LptG/LptF_permease"/>
</dbReference>
<dbReference type="Proteomes" id="UP000184462">
    <property type="component" value="Unassembled WGS sequence"/>
</dbReference>
<feature type="transmembrane region" description="Helical" evidence="6">
    <location>
        <begin position="432"/>
        <end position="451"/>
    </location>
</feature>
<dbReference type="STRING" id="1155689.SAMN05444278_105184"/>
<comment type="subcellular location">
    <subcellularLocation>
        <location evidence="1">Cell membrane</location>
        <topology evidence="1">Multi-pass membrane protein</topology>
    </subcellularLocation>
</comment>
<evidence type="ECO:0000256" key="1">
    <source>
        <dbReference type="ARBA" id="ARBA00004651"/>
    </source>
</evidence>
<dbReference type="GO" id="GO:0043190">
    <property type="term" value="C:ATP-binding cassette (ABC) transporter complex"/>
    <property type="evidence" value="ECO:0007669"/>
    <property type="project" value="TreeGrafter"/>
</dbReference>
<evidence type="ECO:0000256" key="4">
    <source>
        <dbReference type="ARBA" id="ARBA00022989"/>
    </source>
</evidence>
<evidence type="ECO:0000256" key="5">
    <source>
        <dbReference type="ARBA" id="ARBA00023136"/>
    </source>
</evidence>
<proteinExistence type="predicted"/>
<evidence type="ECO:0000313" key="8">
    <source>
        <dbReference type="Proteomes" id="UP000184462"/>
    </source>
</evidence>
<dbReference type="PANTHER" id="PTHR33529:SF6">
    <property type="entry name" value="YJGP_YJGQ FAMILY PERMEASE"/>
    <property type="match status" value="1"/>
</dbReference>
<keyword evidence="4 6" id="KW-1133">Transmembrane helix</keyword>
<reference evidence="7 8" key="1">
    <citation type="submission" date="2016-11" db="EMBL/GenBank/DDBJ databases">
        <authorList>
            <person name="Jaros S."/>
            <person name="Januszkiewicz K."/>
            <person name="Wedrychowicz H."/>
        </authorList>
    </citation>
    <scope>NUCLEOTIDE SEQUENCE [LARGE SCALE GENOMIC DNA]</scope>
    <source>
        <strain evidence="7 8">DSM 25661</strain>
    </source>
</reference>